<sequence length="73" mass="7624">MVHKKTPIVLCIALLISCGLMIPFIAKGGDAQGDIPGPGSDMKRVQILSSRKAWAEPSQTPNAPKTGNPPVSS</sequence>
<gene>
    <name evidence="1" type="ORF">LOK49_LG14G00173</name>
</gene>
<comment type="caution">
    <text evidence="1">The sequence shown here is derived from an EMBL/GenBank/DDBJ whole genome shotgun (WGS) entry which is preliminary data.</text>
</comment>
<protein>
    <submittedName>
        <fullName evidence="1">Uncharacterized protein</fullName>
    </submittedName>
</protein>
<proteinExistence type="predicted"/>
<name>A0ACC0FDP2_9ERIC</name>
<evidence type="ECO:0000313" key="2">
    <source>
        <dbReference type="Proteomes" id="UP001060215"/>
    </source>
</evidence>
<dbReference type="Proteomes" id="UP001060215">
    <property type="component" value="Chromosome 15"/>
</dbReference>
<evidence type="ECO:0000313" key="1">
    <source>
        <dbReference type="EMBL" id="KAI7986891.1"/>
    </source>
</evidence>
<reference evidence="1 2" key="1">
    <citation type="journal article" date="2022" name="Plant J.">
        <title>Chromosome-level genome of Camellia lanceoleosa provides a valuable resource for understanding genome evolution and self-incompatibility.</title>
        <authorList>
            <person name="Gong W."/>
            <person name="Xiao S."/>
            <person name="Wang L."/>
            <person name="Liao Z."/>
            <person name="Chang Y."/>
            <person name="Mo W."/>
            <person name="Hu G."/>
            <person name="Li W."/>
            <person name="Zhao G."/>
            <person name="Zhu H."/>
            <person name="Hu X."/>
            <person name="Ji K."/>
            <person name="Xiang X."/>
            <person name="Song Q."/>
            <person name="Yuan D."/>
            <person name="Jin S."/>
            <person name="Zhang L."/>
        </authorList>
    </citation>
    <scope>NUCLEOTIDE SEQUENCE [LARGE SCALE GENOMIC DNA]</scope>
    <source>
        <strain evidence="1">SQ_2022a</strain>
    </source>
</reference>
<dbReference type="EMBL" id="CM045772">
    <property type="protein sequence ID" value="KAI7986891.1"/>
    <property type="molecule type" value="Genomic_DNA"/>
</dbReference>
<keyword evidence="2" id="KW-1185">Reference proteome</keyword>
<accession>A0ACC0FDP2</accession>
<organism evidence="1 2">
    <name type="scientific">Camellia lanceoleosa</name>
    <dbReference type="NCBI Taxonomy" id="1840588"/>
    <lineage>
        <taxon>Eukaryota</taxon>
        <taxon>Viridiplantae</taxon>
        <taxon>Streptophyta</taxon>
        <taxon>Embryophyta</taxon>
        <taxon>Tracheophyta</taxon>
        <taxon>Spermatophyta</taxon>
        <taxon>Magnoliopsida</taxon>
        <taxon>eudicotyledons</taxon>
        <taxon>Gunneridae</taxon>
        <taxon>Pentapetalae</taxon>
        <taxon>asterids</taxon>
        <taxon>Ericales</taxon>
        <taxon>Theaceae</taxon>
        <taxon>Camellia</taxon>
    </lineage>
</organism>